<dbReference type="EMBL" id="CAUJNA010003405">
    <property type="protein sequence ID" value="CAJ1401215.1"/>
    <property type="molecule type" value="Genomic_DNA"/>
</dbReference>
<gene>
    <name evidence="3" type="ORF">EVOR1521_LOCUS24405</name>
</gene>
<feature type="transmembrane region" description="Helical" evidence="2">
    <location>
        <begin position="81"/>
        <end position="102"/>
    </location>
</feature>
<dbReference type="AlphaFoldDB" id="A0AA36J7S7"/>
<keyword evidence="4" id="KW-1185">Reference proteome</keyword>
<sequence>MSLRQDWFKDTPLISWLMEIIVAMDGAPQGEASWFSLSCLMQPPSPSWLAEAKHHEFSEAVRPAQDSLAAYQHLNTAFVVLSWNCLPFLVVASSAVFCFVVLDRFMRSRKHVWPDALDFYAKVSLFGAQVLEFWDEASRVFYVQLYQRRLLGLFGPLSYALSFSSGQLHFIRLWTFWQDHAPAGAPGISSHVLRGGAQELPHPDLRRPGRGCGLDEAGRGSLPPGGSFAGRLVDARRLVGRGVPFSRGASSETTRNWGNHRC</sequence>
<name>A0AA36J7S7_9DINO</name>
<evidence type="ECO:0000313" key="3">
    <source>
        <dbReference type="EMBL" id="CAJ1401215.1"/>
    </source>
</evidence>
<protein>
    <submittedName>
        <fullName evidence="3">Uncharacterized protein</fullName>
    </submittedName>
</protein>
<evidence type="ECO:0000256" key="2">
    <source>
        <dbReference type="SAM" id="Phobius"/>
    </source>
</evidence>
<accession>A0AA36J7S7</accession>
<comment type="caution">
    <text evidence="3">The sequence shown here is derived from an EMBL/GenBank/DDBJ whole genome shotgun (WGS) entry which is preliminary data.</text>
</comment>
<dbReference type="Proteomes" id="UP001178507">
    <property type="component" value="Unassembled WGS sequence"/>
</dbReference>
<proteinExistence type="predicted"/>
<evidence type="ECO:0000256" key="1">
    <source>
        <dbReference type="SAM" id="MobiDB-lite"/>
    </source>
</evidence>
<feature type="region of interest" description="Disordered" evidence="1">
    <location>
        <begin position="199"/>
        <end position="227"/>
    </location>
</feature>
<keyword evidence="2" id="KW-1133">Transmembrane helix</keyword>
<organism evidence="3 4">
    <name type="scientific">Effrenium voratum</name>
    <dbReference type="NCBI Taxonomy" id="2562239"/>
    <lineage>
        <taxon>Eukaryota</taxon>
        <taxon>Sar</taxon>
        <taxon>Alveolata</taxon>
        <taxon>Dinophyceae</taxon>
        <taxon>Suessiales</taxon>
        <taxon>Symbiodiniaceae</taxon>
        <taxon>Effrenium</taxon>
    </lineage>
</organism>
<keyword evidence="2" id="KW-0812">Transmembrane</keyword>
<keyword evidence="2" id="KW-0472">Membrane</keyword>
<evidence type="ECO:0000313" key="4">
    <source>
        <dbReference type="Proteomes" id="UP001178507"/>
    </source>
</evidence>
<reference evidence="3" key="1">
    <citation type="submission" date="2023-08" db="EMBL/GenBank/DDBJ databases">
        <authorList>
            <person name="Chen Y."/>
            <person name="Shah S."/>
            <person name="Dougan E. K."/>
            <person name="Thang M."/>
            <person name="Chan C."/>
        </authorList>
    </citation>
    <scope>NUCLEOTIDE SEQUENCE</scope>
</reference>